<reference evidence="4" key="1">
    <citation type="submission" date="2017-01" db="EMBL/GenBank/DDBJ databases">
        <authorList>
            <person name="Varghese N."/>
            <person name="Submissions S."/>
        </authorList>
    </citation>
    <scope>NUCLEOTIDE SEQUENCE [LARGE SCALE GENOMIC DNA]</scope>
    <source>
        <strain evidence="4">DM9</strain>
    </source>
</reference>
<dbReference type="Gene3D" id="2.30.180.10">
    <property type="entry name" value="FAS1 domain"/>
    <property type="match status" value="1"/>
</dbReference>
<proteinExistence type="predicted"/>
<dbReference type="InterPro" id="IPR036378">
    <property type="entry name" value="FAS1_dom_sf"/>
</dbReference>
<dbReference type="FunFam" id="2.30.180.10:FF:000014">
    <property type="entry name" value="Stabilin 1"/>
    <property type="match status" value="1"/>
</dbReference>
<dbReference type="RefSeq" id="WP_076420462.1">
    <property type="nucleotide sequence ID" value="NZ_FTNM01000001.1"/>
</dbReference>
<gene>
    <name evidence="3" type="ORF">SAMN05421545_0188</name>
</gene>
<dbReference type="PROSITE" id="PS50213">
    <property type="entry name" value="FAS1"/>
    <property type="match status" value="1"/>
</dbReference>
<dbReference type="EMBL" id="FTNM01000001">
    <property type="protein sequence ID" value="SIQ49979.1"/>
    <property type="molecule type" value="Genomic_DNA"/>
</dbReference>
<dbReference type="InterPro" id="IPR000782">
    <property type="entry name" value="FAS1_domain"/>
</dbReference>
<feature type="domain" description="FAS1" evidence="2">
    <location>
        <begin position="69"/>
        <end position="201"/>
    </location>
</feature>
<dbReference type="InterPro" id="IPR050904">
    <property type="entry name" value="Adhesion/Biosynth-related"/>
</dbReference>
<feature type="signal peptide" evidence="1">
    <location>
        <begin position="1"/>
        <end position="20"/>
    </location>
</feature>
<name>A0A1N6T9F1_9BACT</name>
<evidence type="ECO:0000256" key="1">
    <source>
        <dbReference type="SAM" id="SignalP"/>
    </source>
</evidence>
<dbReference type="Pfam" id="PF02469">
    <property type="entry name" value="Fasciclin"/>
    <property type="match status" value="1"/>
</dbReference>
<keyword evidence="1" id="KW-0732">Signal</keyword>
<protein>
    <submittedName>
        <fullName evidence="3">Uncaracterized surface protein containing fasciclin (FAS1) repeats</fullName>
    </submittedName>
</protein>
<sequence>MKANSYILTLFGLAMLLLTACDQPKDTQTGNEADLQESSNALQTNGPVEPQASTARQIPGGTEAARVSARSLLDNVAANNDLSTFSSLLRTASVAKSLSGTGPYTVFAPTEAAFQALPDSLRENLNSPDHRELLQQVLNNHIIAGKLTTSDLQDGAILKTAAGRQLKVTKHKSNVRIDSAVIEDPDGMSSNGVLHTIDKVLVPVEETIL</sequence>
<feature type="chain" id="PRO_5012365206" evidence="1">
    <location>
        <begin position="21"/>
        <end position="209"/>
    </location>
</feature>
<dbReference type="AlphaFoldDB" id="A0A1N6T9F1"/>
<dbReference type="SUPFAM" id="SSF82153">
    <property type="entry name" value="FAS1 domain"/>
    <property type="match status" value="1"/>
</dbReference>
<dbReference type="PROSITE" id="PS51257">
    <property type="entry name" value="PROKAR_LIPOPROTEIN"/>
    <property type="match status" value="1"/>
</dbReference>
<evidence type="ECO:0000313" key="3">
    <source>
        <dbReference type="EMBL" id="SIQ49979.1"/>
    </source>
</evidence>
<dbReference type="PANTHER" id="PTHR10900">
    <property type="entry name" value="PERIOSTIN-RELATED"/>
    <property type="match status" value="1"/>
</dbReference>
<dbReference type="SMART" id="SM00554">
    <property type="entry name" value="FAS1"/>
    <property type="match status" value="1"/>
</dbReference>
<dbReference type="Proteomes" id="UP000185924">
    <property type="component" value="Unassembled WGS sequence"/>
</dbReference>
<organism evidence="3 4">
    <name type="scientific">Pontibacter lucknowensis</name>
    <dbReference type="NCBI Taxonomy" id="1077936"/>
    <lineage>
        <taxon>Bacteria</taxon>
        <taxon>Pseudomonadati</taxon>
        <taxon>Bacteroidota</taxon>
        <taxon>Cytophagia</taxon>
        <taxon>Cytophagales</taxon>
        <taxon>Hymenobacteraceae</taxon>
        <taxon>Pontibacter</taxon>
    </lineage>
</organism>
<accession>A0A1N6T9F1</accession>
<dbReference type="STRING" id="1077936.SAMN05421545_0188"/>
<dbReference type="OrthoDB" id="1119934at2"/>
<keyword evidence="4" id="KW-1185">Reference proteome</keyword>
<evidence type="ECO:0000259" key="2">
    <source>
        <dbReference type="PROSITE" id="PS50213"/>
    </source>
</evidence>
<evidence type="ECO:0000313" key="4">
    <source>
        <dbReference type="Proteomes" id="UP000185924"/>
    </source>
</evidence>
<dbReference type="PANTHER" id="PTHR10900:SF77">
    <property type="entry name" value="FI19380P1"/>
    <property type="match status" value="1"/>
</dbReference>